<sequence length="131" mass="14704">MSLHLVLMMIPQLSRKEKGNKESTWMIFSFNELYAATNNLIMTTSLVKVGLAVFSGVSYGMGLRFEDMLIVHRQGGRYDLVIVFRFRHQPPLVVVSCYCIPILDTPSLAAEGTTVVKRNILRQKLAADALT</sequence>
<evidence type="ECO:0000313" key="1">
    <source>
        <dbReference type="EMBL" id="KAI7743499.1"/>
    </source>
</evidence>
<organism evidence="1 2">
    <name type="scientific">Ambrosia artemisiifolia</name>
    <name type="common">Common ragweed</name>
    <dbReference type="NCBI Taxonomy" id="4212"/>
    <lineage>
        <taxon>Eukaryota</taxon>
        <taxon>Viridiplantae</taxon>
        <taxon>Streptophyta</taxon>
        <taxon>Embryophyta</taxon>
        <taxon>Tracheophyta</taxon>
        <taxon>Spermatophyta</taxon>
        <taxon>Magnoliopsida</taxon>
        <taxon>eudicotyledons</taxon>
        <taxon>Gunneridae</taxon>
        <taxon>Pentapetalae</taxon>
        <taxon>asterids</taxon>
        <taxon>campanulids</taxon>
        <taxon>Asterales</taxon>
        <taxon>Asteraceae</taxon>
        <taxon>Asteroideae</taxon>
        <taxon>Heliantheae alliance</taxon>
        <taxon>Heliantheae</taxon>
        <taxon>Ambrosia</taxon>
    </lineage>
</organism>
<dbReference type="AlphaFoldDB" id="A0AAD5GJK6"/>
<accession>A0AAD5GJK6</accession>
<comment type="caution">
    <text evidence="1">The sequence shown here is derived from an EMBL/GenBank/DDBJ whole genome shotgun (WGS) entry which is preliminary data.</text>
</comment>
<protein>
    <submittedName>
        <fullName evidence="1">Uncharacterized protein</fullName>
    </submittedName>
</protein>
<dbReference type="EMBL" id="JAMZMK010007728">
    <property type="protein sequence ID" value="KAI7743499.1"/>
    <property type="molecule type" value="Genomic_DNA"/>
</dbReference>
<gene>
    <name evidence="1" type="ORF">M8C21_002936</name>
</gene>
<feature type="non-terminal residue" evidence="1">
    <location>
        <position position="1"/>
    </location>
</feature>
<keyword evidence="2" id="KW-1185">Reference proteome</keyword>
<name>A0AAD5GJK6_AMBAR</name>
<evidence type="ECO:0000313" key="2">
    <source>
        <dbReference type="Proteomes" id="UP001206925"/>
    </source>
</evidence>
<dbReference type="Proteomes" id="UP001206925">
    <property type="component" value="Unassembled WGS sequence"/>
</dbReference>
<proteinExistence type="predicted"/>
<reference evidence="1" key="1">
    <citation type="submission" date="2022-06" db="EMBL/GenBank/DDBJ databases">
        <title>Uncovering the hologenomic basis of an extraordinary plant invasion.</title>
        <authorList>
            <person name="Bieker V.C."/>
            <person name="Martin M.D."/>
            <person name="Gilbert T."/>
            <person name="Hodgins K."/>
            <person name="Battlay P."/>
            <person name="Petersen B."/>
            <person name="Wilson J."/>
        </authorList>
    </citation>
    <scope>NUCLEOTIDE SEQUENCE</scope>
    <source>
        <strain evidence="1">AA19_3_7</strain>
        <tissue evidence="1">Leaf</tissue>
    </source>
</reference>